<reference evidence="8" key="1">
    <citation type="submission" date="2022-07" db="EMBL/GenBank/DDBJ databases">
        <title>Fungi with potential for degradation of polypropylene.</title>
        <authorList>
            <person name="Gostincar C."/>
        </authorList>
    </citation>
    <scope>NUCLEOTIDE SEQUENCE</scope>
    <source>
        <strain evidence="8">EXF-13308</strain>
    </source>
</reference>
<dbReference type="GO" id="GO:0004719">
    <property type="term" value="F:protein-L-isoaspartate (D-aspartate) O-methyltransferase activity"/>
    <property type="evidence" value="ECO:0007669"/>
    <property type="project" value="UniProtKB-EC"/>
</dbReference>
<accession>A0AA38RRN8</accession>
<comment type="similarity">
    <text evidence="2">Belongs to the methyltransferase superfamily. L-isoaspartyl/D-aspartyl protein methyltransferase family.</text>
</comment>
<name>A0AA38RRN8_9PEZI</name>
<comment type="caution">
    <text evidence="8">The sequence shown here is derived from an EMBL/GenBank/DDBJ whole genome shotgun (WGS) entry which is preliminary data.</text>
</comment>
<dbReference type="SUPFAM" id="SSF53335">
    <property type="entry name" value="S-adenosyl-L-methionine-dependent methyltransferases"/>
    <property type="match status" value="1"/>
</dbReference>
<evidence type="ECO:0000256" key="2">
    <source>
        <dbReference type="ARBA" id="ARBA00005369"/>
    </source>
</evidence>
<keyword evidence="7" id="KW-0949">S-adenosyl-L-methionine</keyword>
<proteinExistence type="inferred from homology"/>
<gene>
    <name evidence="8" type="ORF">NKR23_g5853</name>
</gene>
<evidence type="ECO:0000313" key="9">
    <source>
        <dbReference type="Proteomes" id="UP001174694"/>
    </source>
</evidence>
<dbReference type="PANTHER" id="PTHR11579">
    <property type="entry name" value="PROTEIN-L-ISOASPARTATE O-METHYLTRANSFERASE"/>
    <property type="match status" value="1"/>
</dbReference>
<keyword evidence="6" id="KW-0808">Transferase</keyword>
<evidence type="ECO:0000256" key="3">
    <source>
        <dbReference type="ARBA" id="ARBA00011890"/>
    </source>
</evidence>
<sequence>MAWLSSGTTNKDLVENLWKNDLITQEVVRDAFLKVDRAHYAPTAPYEDSPQAIGHGATISAPHMHATAIENLLPYLLPSERNPAPRVLDVGSGSGYLTHVMAELVGERGAVVGLEHIAALRDLGEANMRKSAGGWAFLESGRVKFRVGDGRKGWVEPDEDIRGVEAGVVQARGKGWDAIHVGASASELHPELVEQLRAPGRMFIPVDDGADGWEQHVWLVDKDEKGEVRKKKLFGVRYVPLTDAPK</sequence>
<organism evidence="8 9">
    <name type="scientific">Pleurostoma richardsiae</name>
    <dbReference type="NCBI Taxonomy" id="41990"/>
    <lineage>
        <taxon>Eukaryota</taxon>
        <taxon>Fungi</taxon>
        <taxon>Dikarya</taxon>
        <taxon>Ascomycota</taxon>
        <taxon>Pezizomycotina</taxon>
        <taxon>Sordariomycetes</taxon>
        <taxon>Sordariomycetidae</taxon>
        <taxon>Calosphaeriales</taxon>
        <taxon>Pleurostomataceae</taxon>
        <taxon>Pleurostoma</taxon>
    </lineage>
</organism>
<keyword evidence="4" id="KW-0963">Cytoplasm</keyword>
<dbReference type="GO" id="GO:0005737">
    <property type="term" value="C:cytoplasm"/>
    <property type="evidence" value="ECO:0007669"/>
    <property type="project" value="UniProtKB-SubCell"/>
</dbReference>
<comment type="subcellular location">
    <subcellularLocation>
        <location evidence="1">Cytoplasm</location>
    </subcellularLocation>
</comment>
<dbReference type="AlphaFoldDB" id="A0AA38RRN8"/>
<evidence type="ECO:0000256" key="1">
    <source>
        <dbReference type="ARBA" id="ARBA00004496"/>
    </source>
</evidence>
<evidence type="ECO:0000313" key="8">
    <source>
        <dbReference type="EMBL" id="KAJ9144724.1"/>
    </source>
</evidence>
<keyword evidence="5" id="KW-0489">Methyltransferase</keyword>
<dbReference type="EC" id="2.1.1.77" evidence="3"/>
<evidence type="ECO:0000256" key="6">
    <source>
        <dbReference type="ARBA" id="ARBA00022679"/>
    </source>
</evidence>
<evidence type="ECO:0000256" key="7">
    <source>
        <dbReference type="ARBA" id="ARBA00022691"/>
    </source>
</evidence>
<evidence type="ECO:0000256" key="4">
    <source>
        <dbReference type="ARBA" id="ARBA00022490"/>
    </source>
</evidence>
<protein>
    <recommendedName>
        <fullName evidence="3">protein-L-isoaspartate(D-aspartate) O-methyltransferase</fullName>
        <ecNumber evidence="3">2.1.1.77</ecNumber>
    </recommendedName>
</protein>
<dbReference type="EMBL" id="JANBVO010000016">
    <property type="protein sequence ID" value="KAJ9144724.1"/>
    <property type="molecule type" value="Genomic_DNA"/>
</dbReference>
<dbReference type="Proteomes" id="UP001174694">
    <property type="component" value="Unassembled WGS sequence"/>
</dbReference>
<keyword evidence="9" id="KW-1185">Reference proteome</keyword>
<dbReference type="PANTHER" id="PTHR11579:SF0">
    <property type="entry name" value="PROTEIN-L-ISOASPARTATE(D-ASPARTATE) O-METHYLTRANSFERASE"/>
    <property type="match status" value="1"/>
</dbReference>
<evidence type="ECO:0000256" key="5">
    <source>
        <dbReference type="ARBA" id="ARBA00022603"/>
    </source>
</evidence>
<dbReference type="InterPro" id="IPR029063">
    <property type="entry name" value="SAM-dependent_MTases_sf"/>
</dbReference>
<dbReference type="InterPro" id="IPR000682">
    <property type="entry name" value="PCMT"/>
</dbReference>
<dbReference type="CDD" id="cd02440">
    <property type="entry name" value="AdoMet_MTases"/>
    <property type="match status" value="1"/>
</dbReference>
<dbReference type="Gene3D" id="3.40.50.150">
    <property type="entry name" value="Vaccinia Virus protein VP39"/>
    <property type="match status" value="1"/>
</dbReference>
<dbReference type="GO" id="GO:0032259">
    <property type="term" value="P:methylation"/>
    <property type="evidence" value="ECO:0007669"/>
    <property type="project" value="UniProtKB-KW"/>
</dbReference>
<dbReference type="Pfam" id="PF01135">
    <property type="entry name" value="PCMT"/>
    <property type="match status" value="2"/>
</dbReference>